<keyword evidence="2" id="KW-1185">Reference proteome</keyword>
<gene>
    <name evidence="1" type="ORF">MEUPH1_LOCUS2112</name>
</gene>
<dbReference type="Proteomes" id="UP001160148">
    <property type="component" value="Unassembled WGS sequence"/>
</dbReference>
<dbReference type="AlphaFoldDB" id="A0AAV0VLD3"/>
<dbReference type="EMBL" id="CARXXK010000001">
    <property type="protein sequence ID" value="CAI6345053.1"/>
    <property type="molecule type" value="Genomic_DNA"/>
</dbReference>
<comment type="caution">
    <text evidence="1">The sequence shown here is derived from an EMBL/GenBank/DDBJ whole genome shotgun (WGS) entry which is preliminary data.</text>
</comment>
<reference evidence="1 2" key="1">
    <citation type="submission" date="2023-01" db="EMBL/GenBank/DDBJ databases">
        <authorList>
            <person name="Whitehead M."/>
        </authorList>
    </citation>
    <scope>NUCLEOTIDE SEQUENCE [LARGE SCALE GENOMIC DNA]</scope>
</reference>
<name>A0AAV0VLD3_9HEMI</name>
<accession>A0AAV0VLD3</accession>
<evidence type="ECO:0000313" key="1">
    <source>
        <dbReference type="EMBL" id="CAI6345053.1"/>
    </source>
</evidence>
<protein>
    <submittedName>
        <fullName evidence="1">Uncharacterized protein</fullName>
    </submittedName>
</protein>
<organism evidence="1 2">
    <name type="scientific">Macrosiphum euphorbiae</name>
    <name type="common">potato aphid</name>
    <dbReference type="NCBI Taxonomy" id="13131"/>
    <lineage>
        <taxon>Eukaryota</taxon>
        <taxon>Metazoa</taxon>
        <taxon>Ecdysozoa</taxon>
        <taxon>Arthropoda</taxon>
        <taxon>Hexapoda</taxon>
        <taxon>Insecta</taxon>
        <taxon>Pterygota</taxon>
        <taxon>Neoptera</taxon>
        <taxon>Paraneoptera</taxon>
        <taxon>Hemiptera</taxon>
        <taxon>Sternorrhyncha</taxon>
        <taxon>Aphidomorpha</taxon>
        <taxon>Aphidoidea</taxon>
        <taxon>Aphididae</taxon>
        <taxon>Macrosiphini</taxon>
        <taxon>Macrosiphum</taxon>
    </lineage>
</organism>
<proteinExistence type="predicted"/>
<sequence>MESDDDYYTVSECLSSKVSSYGSCTPTASDQDEEFDTDTVVREVLQTRKLMLSPVRGCVETSEYIYKDTPILRTEKQPKVST</sequence>
<evidence type="ECO:0000313" key="2">
    <source>
        <dbReference type="Proteomes" id="UP001160148"/>
    </source>
</evidence>